<reference evidence="1 2" key="1">
    <citation type="submission" date="2024-01" db="EMBL/GenBank/DDBJ databases">
        <title>The genome of the rayed Mediterranean limpet Patella caerulea (Linnaeus, 1758).</title>
        <authorList>
            <person name="Anh-Thu Weber A."/>
            <person name="Halstead-Nussloch G."/>
        </authorList>
    </citation>
    <scope>NUCLEOTIDE SEQUENCE [LARGE SCALE GENOMIC DNA]</scope>
    <source>
        <strain evidence="1">AATW-2023a</strain>
        <tissue evidence="1">Whole specimen</tissue>
    </source>
</reference>
<proteinExistence type="predicted"/>
<comment type="caution">
    <text evidence="1">The sequence shown here is derived from an EMBL/GenBank/DDBJ whole genome shotgun (WGS) entry which is preliminary data.</text>
</comment>
<dbReference type="EMBL" id="JAZGQO010000015">
    <property type="protein sequence ID" value="KAK6169328.1"/>
    <property type="molecule type" value="Genomic_DNA"/>
</dbReference>
<evidence type="ECO:0000313" key="2">
    <source>
        <dbReference type="Proteomes" id="UP001347796"/>
    </source>
</evidence>
<evidence type="ECO:0000313" key="1">
    <source>
        <dbReference type="EMBL" id="KAK6169328.1"/>
    </source>
</evidence>
<organism evidence="1 2">
    <name type="scientific">Patella caerulea</name>
    <name type="common">Rayed Mediterranean limpet</name>
    <dbReference type="NCBI Taxonomy" id="87958"/>
    <lineage>
        <taxon>Eukaryota</taxon>
        <taxon>Metazoa</taxon>
        <taxon>Spiralia</taxon>
        <taxon>Lophotrochozoa</taxon>
        <taxon>Mollusca</taxon>
        <taxon>Gastropoda</taxon>
        <taxon>Patellogastropoda</taxon>
        <taxon>Patelloidea</taxon>
        <taxon>Patellidae</taxon>
        <taxon>Patella</taxon>
    </lineage>
</organism>
<gene>
    <name evidence="1" type="ORF">SNE40_020404</name>
</gene>
<keyword evidence="2" id="KW-1185">Reference proteome</keyword>
<name>A0AAN8G7C0_PATCE</name>
<accession>A0AAN8G7C0</accession>
<sequence>MTVELQQQERSATLLSAKVDTSYLVKVYGYSVVCSPIVPVIKEIMAAVSTSASVSKIGTGTTKLTPDVSRTINYREVGLLVASSLKTRLNQSSIPTMLISSRPVFLLEIGIRSMGHKR</sequence>
<dbReference type="Proteomes" id="UP001347796">
    <property type="component" value="Unassembled WGS sequence"/>
</dbReference>
<dbReference type="AlphaFoldDB" id="A0AAN8G7C0"/>
<protein>
    <submittedName>
        <fullName evidence="1">Uncharacterized protein</fullName>
    </submittedName>
</protein>